<feature type="region of interest" description="Disordered" evidence="7">
    <location>
        <begin position="1"/>
        <end position="20"/>
    </location>
</feature>
<comment type="subcellular location">
    <subcellularLocation>
        <location evidence="1">Nucleus</location>
    </subcellularLocation>
</comment>
<feature type="region of interest" description="Disordered" evidence="7">
    <location>
        <begin position="57"/>
        <end position="100"/>
    </location>
</feature>
<feature type="compositionally biased region" description="Polar residues" evidence="7">
    <location>
        <begin position="697"/>
        <end position="716"/>
    </location>
</feature>
<dbReference type="SUPFAM" id="SSF57701">
    <property type="entry name" value="Zn2/Cys6 DNA-binding domain"/>
    <property type="match status" value="1"/>
</dbReference>
<evidence type="ECO:0000256" key="3">
    <source>
        <dbReference type="ARBA" id="ARBA00023015"/>
    </source>
</evidence>
<dbReference type="GO" id="GO:0008270">
    <property type="term" value="F:zinc ion binding"/>
    <property type="evidence" value="ECO:0007669"/>
    <property type="project" value="InterPro"/>
</dbReference>
<proteinExistence type="predicted"/>
<dbReference type="Pfam" id="PF00172">
    <property type="entry name" value="Zn_clus"/>
    <property type="match status" value="1"/>
</dbReference>
<dbReference type="Pfam" id="PF04082">
    <property type="entry name" value="Fungal_trans"/>
    <property type="match status" value="1"/>
</dbReference>
<feature type="domain" description="Zn(2)-C6 fungal-type" evidence="8">
    <location>
        <begin position="28"/>
        <end position="57"/>
    </location>
</feature>
<feature type="region of interest" description="Disordered" evidence="7">
    <location>
        <begin position="187"/>
        <end position="208"/>
    </location>
</feature>
<evidence type="ECO:0000256" key="5">
    <source>
        <dbReference type="ARBA" id="ARBA00023163"/>
    </source>
</evidence>
<dbReference type="Proteomes" id="UP001358417">
    <property type="component" value="Unassembled WGS sequence"/>
</dbReference>
<evidence type="ECO:0000256" key="4">
    <source>
        <dbReference type="ARBA" id="ARBA00023125"/>
    </source>
</evidence>
<gene>
    <name evidence="9" type="ORF">LTR84_009406</name>
</gene>
<dbReference type="GeneID" id="89977565"/>
<dbReference type="InterPro" id="IPR007219">
    <property type="entry name" value="XnlR_reg_dom"/>
</dbReference>
<evidence type="ECO:0000313" key="9">
    <source>
        <dbReference type="EMBL" id="KAK5045300.1"/>
    </source>
</evidence>
<feature type="compositionally biased region" description="Low complexity" evidence="7">
    <location>
        <begin position="9"/>
        <end position="20"/>
    </location>
</feature>
<dbReference type="InterPro" id="IPR050613">
    <property type="entry name" value="Sec_Metabolite_Reg"/>
</dbReference>
<keyword evidence="10" id="KW-1185">Reference proteome</keyword>
<comment type="caution">
    <text evidence="9">The sequence shown here is derived from an EMBL/GenBank/DDBJ whole genome shotgun (WGS) entry which is preliminary data.</text>
</comment>
<dbReference type="Gene3D" id="4.10.240.10">
    <property type="entry name" value="Zn(2)-C6 fungal-type DNA-binding domain"/>
    <property type="match status" value="1"/>
</dbReference>
<dbReference type="SMART" id="SM00066">
    <property type="entry name" value="GAL4"/>
    <property type="match status" value="1"/>
</dbReference>
<dbReference type="InterPro" id="IPR001138">
    <property type="entry name" value="Zn2Cys6_DnaBD"/>
</dbReference>
<evidence type="ECO:0000256" key="2">
    <source>
        <dbReference type="ARBA" id="ARBA00022723"/>
    </source>
</evidence>
<evidence type="ECO:0000313" key="10">
    <source>
        <dbReference type="Proteomes" id="UP001358417"/>
    </source>
</evidence>
<keyword evidence="3" id="KW-0805">Transcription regulation</keyword>
<keyword evidence="2" id="KW-0479">Metal-binding</keyword>
<accession>A0AAV9MUK3</accession>
<evidence type="ECO:0000256" key="1">
    <source>
        <dbReference type="ARBA" id="ARBA00004123"/>
    </source>
</evidence>
<dbReference type="InterPro" id="IPR036864">
    <property type="entry name" value="Zn2-C6_fun-type_DNA-bd_sf"/>
</dbReference>
<keyword evidence="6" id="KW-0539">Nucleus</keyword>
<dbReference type="GO" id="GO:0003677">
    <property type="term" value="F:DNA binding"/>
    <property type="evidence" value="ECO:0007669"/>
    <property type="project" value="UniProtKB-KW"/>
</dbReference>
<dbReference type="PANTHER" id="PTHR31001">
    <property type="entry name" value="UNCHARACTERIZED TRANSCRIPTIONAL REGULATORY PROTEIN"/>
    <property type="match status" value="1"/>
</dbReference>
<dbReference type="GO" id="GO:0005634">
    <property type="term" value="C:nucleus"/>
    <property type="evidence" value="ECO:0007669"/>
    <property type="project" value="UniProtKB-SubCell"/>
</dbReference>
<keyword evidence="4" id="KW-0238">DNA-binding</keyword>
<dbReference type="PROSITE" id="PS00463">
    <property type="entry name" value="ZN2_CY6_FUNGAL_1"/>
    <property type="match status" value="1"/>
</dbReference>
<organism evidence="9 10">
    <name type="scientific">Exophiala bonariae</name>
    <dbReference type="NCBI Taxonomy" id="1690606"/>
    <lineage>
        <taxon>Eukaryota</taxon>
        <taxon>Fungi</taxon>
        <taxon>Dikarya</taxon>
        <taxon>Ascomycota</taxon>
        <taxon>Pezizomycotina</taxon>
        <taxon>Eurotiomycetes</taxon>
        <taxon>Chaetothyriomycetidae</taxon>
        <taxon>Chaetothyriales</taxon>
        <taxon>Herpotrichiellaceae</taxon>
        <taxon>Exophiala</taxon>
    </lineage>
</organism>
<reference evidence="9 10" key="1">
    <citation type="submission" date="2023-08" db="EMBL/GenBank/DDBJ databases">
        <title>Black Yeasts Isolated from many extreme environments.</title>
        <authorList>
            <person name="Coleine C."/>
            <person name="Stajich J.E."/>
            <person name="Selbmann L."/>
        </authorList>
    </citation>
    <scope>NUCLEOTIDE SEQUENCE [LARGE SCALE GENOMIC DNA]</scope>
    <source>
        <strain evidence="9 10">CCFEE 5792</strain>
    </source>
</reference>
<evidence type="ECO:0000256" key="7">
    <source>
        <dbReference type="SAM" id="MobiDB-lite"/>
    </source>
</evidence>
<dbReference type="RefSeq" id="XP_064700932.1">
    <property type="nucleotide sequence ID" value="XM_064852946.1"/>
</dbReference>
<dbReference type="PANTHER" id="PTHR31001:SF85">
    <property type="entry name" value="ZN(II)2CYS6 TRANSCRIPTION FACTOR (EUROFUNG)"/>
    <property type="match status" value="1"/>
</dbReference>
<name>A0AAV9MUK3_9EURO</name>
<dbReference type="CDD" id="cd12148">
    <property type="entry name" value="fungal_TF_MHR"/>
    <property type="match status" value="1"/>
</dbReference>
<evidence type="ECO:0000256" key="6">
    <source>
        <dbReference type="ARBA" id="ARBA00023242"/>
    </source>
</evidence>
<dbReference type="GO" id="GO:0006351">
    <property type="term" value="P:DNA-templated transcription"/>
    <property type="evidence" value="ECO:0007669"/>
    <property type="project" value="InterPro"/>
</dbReference>
<dbReference type="PROSITE" id="PS50048">
    <property type="entry name" value="ZN2_CY6_FUNGAL_2"/>
    <property type="match status" value="1"/>
</dbReference>
<keyword evidence="5" id="KW-0804">Transcription</keyword>
<dbReference type="AlphaFoldDB" id="A0AAV9MUK3"/>
<dbReference type="CDD" id="cd00067">
    <property type="entry name" value="GAL4"/>
    <property type="match status" value="1"/>
</dbReference>
<protein>
    <recommendedName>
        <fullName evidence="8">Zn(2)-C6 fungal-type domain-containing protein</fullName>
    </recommendedName>
</protein>
<feature type="region of interest" description="Disordered" evidence="7">
    <location>
        <begin position="697"/>
        <end position="719"/>
    </location>
</feature>
<dbReference type="EMBL" id="JAVRRD010000038">
    <property type="protein sequence ID" value="KAK5045300.1"/>
    <property type="molecule type" value="Genomic_DNA"/>
</dbReference>
<evidence type="ECO:0000259" key="8">
    <source>
        <dbReference type="PROSITE" id="PS50048"/>
    </source>
</evidence>
<sequence length="815" mass="92068">MATSHDAFSPHSSTSQTTPSQLQVQVYSCLQCKHRKVKCDRIDPCGNCEKVGAECVYRAPPPPNRKKRQQQQDAALEKTSTKEIASLKSPSDARNGASEREHELLEKIRRYESLLKELGALKRSTVRSAHRKTIHHNLNYKSKPSAQIPRQTSDLVTYEAGKLFADDGRSRYFENKLWTSVTDEFQDPKEMLEESTDDEGEKSSLTGSHNVIFPSHQGRYSTPNPTDLVFPVSNSEQIVRLGSLHPQPTQIFLLWQAFLDNVNPIVKILHVPTAQKAVLDAMSNLDHVSRAMEALLFGIYTIAVTSMDDGECQSTLQESKASALGRYRAASQQALRAASILKTSDMMVLQAFVLFLLSARLFYDSYSLWALTGVCQRIGQRLGLHRDGEKLGISPFEIEMRRRLWLVIIQLDSRTAELSGSGLSLTTQPGDTKPPLNVNDCDIYPDMREPPIERERATEMMFVLLRSQIGEFLIKGDPTNDSFDGVFSKFSSPNIHMAEKDRQIDGLEQMLEEKVIRHCDQQIPVHNLASVIARASICKMRLLSHLPRNARGPSTTNSLATRLSPTEETLLFMNSVRILEYHVQIRTTPMLRRFIWHTQIQWQAVIYLLAYLRTHPYQDSRTDMAWTTIDKLFGSHPELIHGDRTRSKLITAVSILTLKAWEARESLVLLPAHGSAVLAASPPSCIAELRKQIIRSTRTPNTRVGSSKVPSTTTTSMREHDHNHNLQTHAQSNSPSDANIYQGHEADHFKINMMFPVVESHSMIAGNAFTSATADTSWMDTNPMDWENWNSIYEDFEMQGEWDDMLDSLAPFPEQ</sequence>
<dbReference type="GO" id="GO:0000981">
    <property type="term" value="F:DNA-binding transcription factor activity, RNA polymerase II-specific"/>
    <property type="evidence" value="ECO:0007669"/>
    <property type="project" value="InterPro"/>
</dbReference>